<dbReference type="Pfam" id="PF00501">
    <property type="entry name" value="AMP-binding"/>
    <property type="match status" value="1"/>
</dbReference>
<feature type="domain" description="AMP-dependent synthetase/ligase" evidence="3">
    <location>
        <begin position="31"/>
        <end position="384"/>
    </location>
</feature>
<dbReference type="PROSITE" id="PS00455">
    <property type="entry name" value="AMP_BINDING"/>
    <property type="match status" value="1"/>
</dbReference>
<gene>
    <name evidence="5" type="ORF">KDL28_38560</name>
</gene>
<dbReference type="Pfam" id="PF13193">
    <property type="entry name" value="AMP-binding_C"/>
    <property type="match status" value="1"/>
</dbReference>
<dbReference type="InterPro" id="IPR000873">
    <property type="entry name" value="AMP-dep_synth/lig_dom"/>
</dbReference>
<dbReference type="InterPro" id="IPR025110">
    <property type="entry name" value="AMP-bd_C"/>
</dbReference>
<keyword evidence="6" id="KW-1185">Reference proteome</keyword>
<dbReference type="EMBL" id="JAGSOV010000100">
    <property type="protein sequence ID" value="MCO1660966.1"/>
    <property type="molecule type" value="Genomic_DNA"/>
</dbReference>
<dbReference type="Gene3D" id="3.30.300.30">
    <property type="match status" value="1"/>
</dbReference>
<evidence type="ECO:0000313" key="5">
    <source>
        <dbReference type="EMBL" id="MCO1660966.1"/>
    </source>
</evidence>
<dbReference type="Gene3D" id="3.40.50.12780">
    <property type="entry name" value="N-terminal domain of ligase-like"/>
    <property type="match status" value="1"/>
</dbReference>
<comment type="caution">
    <text evidence="5">The sequence shown here is derived from an EMBL/GenBank/DDBJ whole genome shotgun (WGS) entry which is preliminary data.</text>
</comment>
<evidence type="ECO:0000256" key="1">
    <source>
        <dbReference type="ARBA" id="ARBA00006432"/>
    </source>
</evidence>
<evidence type="ECO:0000256" key="2">
    <source>
        <dbReference type="ARBA" id="ARBA00022598"/>
    </source>
</evidence>
<evidence type="ECO:0000313" key="6">
    <source>
        <dbReference type="Proteomes" id="UP001165283"/>
    </source>
</evidence>
<name>A0ABT1ADI4_9PSEU</name>
<organism evidence="5 6">
    <name type="scientific">Pseudonocardia humida</name>
    <dbReference type="NCBI Taxonomy" id="2800819"/>
    <lineage>
        <taxon>Bacteria</taxon>
        <taxon>Bacillati</taxon>
        <taxon>Actinomycetota</taxon>
        <taxon>Actinomycetes</taxon>
        <taxon>Pseudonocardiales</taxon>
        <taxon>Pseudonocardiaceae</taxon>
        <taxon>Pseudonocardia</taxon>
    </lineage>
</organism>
<protein>
    <submittedName>
        <fullName evidence="5">AMP-binding protein</fullName>
    </submittedName>
</protein>
<dbReference type="InterPro" id="IPR045851">
    <property type="entry name" value="AMP-bd_C_sf"/>
</dbReference>
<keyword evidence="2" id="KW-0436">Ligase</keyword>
<dbReference type="SUPFAM" id="SSF56801">
    <property type="entry name" value="Acetyl-CoA synthetase-like"/>
    <property type="match status" value="1"/>
</dbReference>
<comment type="similarity">
    <text evidence="1">Belongs to the ATP-dependent AMP-binding enzyme family.</text>
</comment>
<evidence type="ECO:0000259" key="3">
    <source>
        <dbReference type="Pfam" id="PF00501"/>
    </source>
</evidence>
<reference evidence="5" key="1">
    <citation type="submission" date="2021-04" db="EMBL/GenBank/DDBJ databases">
        <title>Pseudonocardia sp. nov., isolated from sandy soil of mangrove forest.</title>
        <authorList>
            <person name="Zan Z."/>
            <person name="Huang R."/>
            <person name="Liu W."/>
        </authorList>
    </citation>
    <scope>NUCLEOTIDE SEQUENCE</scope>
    <source>
        <strain evidence="5">S2-4</strain>
    </source>
</reference>
<dbReference type="RefSeq" id="WP_252446499.1">
    <property type="nucleotide sequence ID" value="NZ_JAGSOV010000100.1"/>
</dbReference>
<sequence length="514" mass="53934">MIHRGRPATIDVPDLTLTEYVLGREPTDGDDRVALVDADRTERITYAELGADVAAVAGGLAALGVRPGDVVALISHNQPVYAVAVHGIVAAGAAVTPINPAFTAAEIAKVLRASGASVVIAAVPAAAAVAEAADAAGVAHRFALGEHPGFRPFAELRGCGLAAPRIEVDPATAVAALPFSSGTTGLPKGVRLTHRNLVANLEQNRVGWPVGADEVLPASLPFFHIYGFTIILNTGLAARATVVTLARFALDDYLRMLQEHRATRAFLAPPVVLQLATAPAVDDYDLSSVRLAVCGAAPLDVAVAERAEQRVGWPIRQGYGMTEASPGTHQVAEDEFATTPAGSVGRLLAGTDGRLVDPATGEDAAPGEPGELWVRGPQVMPGYLDDPGATAATLVDGWLRTGDIARVDDDGVFWIVDRLKELIKYKGYQVPPAELEALLLTHPDVLDAAVVGVPHAEGGEAPKAFVVAARPVGAEALMDWVAERVAPYKKVRAVEFVERIPKSPTGKILRRELR</sequence>
<dbReference type="PANTHER" id="PTHR24096">
    <property type="entry name" value="LONG-CHAIN-FATTY-ACID--COA LIGASE"/>
    <property type="match status" value="1"/>
</dbReference>
<evidence type="ECO:0000259" key="4">
    <source>
        <dbReference type="Pfam" id="PF13193"/>
    </source>
</evidence>
<feature type="domain" description="AMP-binding enzyme C-terminal" evidence="4">
    <location>
        <begin position="434"/>
        <end position="507"/>
    </location>
</feature>
<dbReference type="InterPro" id="IPR042099">
    <property type="entry name" value="ANL_N_sf"/>
</dbReference>
<dbReference type="PANTHER" id="PTHR24096:SF149">
    <property type="entry name" value="AMP-BINDING DOMAIN-CONTAINING PROTEIN-RELATED"/>
    <property type="match status" value="1"/>
</dbReference>
<dbReference type="Proteomes" id="UP001165283">
    <property type="component" value="Unassembled WGS sequence"/>
</dbReference>
<accession>A0ABT1ADI4</accession>
<dbReference type="InterPro" id="IPR020845">
    <property type="entry name" value="AMP-binding_CS"/>
</dbReference>
<proteinExistence type="inferred from homology"/>